<name>A0A0E9UMK4_ANGAN</name>
<proteinExistence type="predicted"/>
<accession>A0A0E9UMK4</accession>
<keyword evidence="1" id="KW-1133">Transmembrane helix</keyword>
<organism evidence="2">
    <name type="scientific">Anguilla anguilla</name>
    <name type="common">European freshwater eel</name>
    <name type="synonym">Muraena anguilla</name>
    <dbReference type="NCBI Taxonomy" id="7936"/>
    <lineage>
        <taxon>Eukaryota</taxon>
        <taxon>Metazoa</taxon>
        <taxon>Chordata</taxon>
        <taxon>Craniata</taxon>
        <taxon>Vertebrata</taxon>
        <taxon>Euteleostomi</taxon>
        <taxon>Actinopterygii</taxon>
        <taxon>Neopterygii</taxon>
        <taxon>Teleostei</taxon>
        <taxon>Anguilliformes</taxon>
        <taxon>Anguillidae</taxon>
        <taxon>Anguilla</taxon>
    </lineage>
</organism>
<feature type="transmembrane region" description="Helical" evidence="1">
    <location>
        <begin position="12"/>
        <end position="29"/>
    </location>
</feature>
<feature type="transmembrane region" description="Helical" evidence="1">
    <location>
        <begin position="35"/>
        <end position="56"/>
    </location>
</feature>
<keyword evidence="1" id="KW-0812">Transmembrane</keyword>
<protein>
    <submittedName>
        <fullName evidence="2">Uncharacterized protein</fullName>
    </submittedName>
</protein>
<keyword evidence="1" id="KW-0472">Membrane</keyword>
<dbReference type="AlphaFoldDB" id="A0A0E9UMK4"/>
<evidence type="ECO:0000256" key="1">
    <source>
        <dbReference type="SAM" id="Phobius"/>
    </source>
</evidence>
<reference evidence="2" key="2">
    <citation type="journal article" date="2015" name="Fish Shellfish Immunol.">
        <title>Early steps in the European eel (Anguilla anguilla)-Vibrio vulnificus interaction in the gills: Role of the RtxA13 toxin.</title>
        <authorList>
            <person name="Callol A."/>
            <person name="Pajuelo D."/>
            <person name="Ebbesson L."/>
            <person name="Teles M."/>
            <person name="MacKenzie S."/>
            <person name="Amaro C."/>
        </authorList>
    </citation>
    <scope>NUCLEOTIDE SEQUENCE</scope>
</reference>
<dbReference type="EMBL" id="GBXM01042379">
    <property type="protein sequence ID" value="JAH66198.1"/>
    <property type="molecule type" value="Transcribed_RNA"/>
</dbReference>
<sequence>MQAVSHLPSARFGTLGPVVLLIIALPVLSGWSDTLISMAGCCSCYAFTQCCVSAWLQ</sequence>
<evidence type="ECO:0000313" key="2">
    <source>
        <dbReference type="EMBL" id="JAH66198.1"/>
    </source>
</evidence>
<reference evidence="2" key="1">
    <citation type="submission" date="2014-11" db="EMBL/GenBank/DDBJ databases">
        <authorList>
            <person name="Amaro Gonzalez C."/>
        </authorList>
    </citation>
    <scope>NUCLEOTIDE SEQUENCE</scope>
</reference>